<protein>
    <submittedName>
        <fullName evidence="2">Uncharacterized protein</fullName>
    </submittedName>
</protein>
<feature type="compositionally biased region" description="Basic and acidic residues" evidence="1">
    <location>
        <begin position="1"/>
        <end position="12"/>
    </location>
</feature>
<proteinExistence type="predicted"/>
<feature type="compositionally biased region" description="Pro residues" evidence="1">
    <location>
        <begin position="483"/>
        <end position="493"/>
    </location>
</feature>
<comment type="caution">
    <text evidence="2">The sequence shown here is derived from an EMBL/GenBank/DDBJ whole genome shotgun (WGS) entry which is preliminary data.</text>
</comment>
<name>S8BTZ2_DACHA</name>
<dbReference type="HOGENOM" id="CLU_553229_0_0_1"/>
<accession>S8BTZ2</accession>
<dbReference type="EMBL" id="AQGS01000095">
    <property type="protein sequence ID" value="EPS42928.1"/>
    <property type="molecule type" value="Genomic_DNA"/>
</dbReference>
<feature type="compositionally biased region" description="Polar residues" evidence="1">
    <location>
        <begin position="462"/>
        <end position="479"/>
    </location>
</feature>
<gene>
    <name evidence="2" type="ORF">H072_3026</name>
</gene>
<reference evidence="3" key="2">
    <citation type="submission" date="2013-04" db="EMBL/GenBank/DDBJ databases">
        <title>Genomic mechanisms accounting for the adaptation to parasitism in nematode-trapping fungi.</title>
        <authorList>
            <person name="Ahren D.G."/>
        </authorList>
    </citation>
    <scope>NUCLEOTIDE SEQUENCE [LARGE SCALE GENOMIC DNA]</scope>
    <source>
        <strain evidence="3">CBS 200.50</strain>
    </source>
</reference>
<evidence type="ECO:0000313" key="3">
    <source>
        <dbReference type="Proteomes" id="UP000015100"/>
    </source>
</evidence>
<feature type="compositionally biased region" description="Basic and acidic residues" evidence="1">
    <location>
        <begin position="52"/>
        <end position="65"/>
    </location>
</feature>
<feature type="compositionally biased region" description="Polar residues" evidence="1">
    <location>
        <begin position="32"/>
        <end position="47"/>
    </location>
</feature>
<feature type="region of interest" description="Disordered" evidence="1">
    <location>
        <begin position="399"/>
        <end position="493"/>
    </location>
</feature>
<keyword evidence="3" id="KW-1185">Reference proteome</keyword>
<evidence type="ECO:0000256" key="1">
    <source>
        <dbReference type="SAM" id="MobiDB-lite"/>
    </source>
</evidence>
<feature type="compositionally biased region" description="Polar residues" evidence="1">
    <location>
        <begin position="401"/>
        <end position="410"/>
    </location>
</feature>
<feature type="region of interest" description="Disordered" evidence="1">
    <location>
        <begin position="82"/>
        <end position="104"/>
    </location>
</feature>
<dbReference type="OrthoDB" id="20473at2759"/>
<dbReference type="OMA" id="NSTRMTT"/>
<organism evidence="2 3">
    <name type="scientific">Dactylellina haptotyla (strain CBS 200.50)</name>
    <name type="common">Nematode-trapping fungus</name>
    <name type="synonym">Monacrosporium haptotylum</name>
    <dbReference type="NCBI Taxonomy" id="1284197"/>
    <lineage>
        <taxon>Eukaryota</taxon>
        <taxon>Fungi</taxon>
        <taxon>Dikarya</taxon>
        <taxon>Ascomycota</taxon>
        <taxon>Pezizomycotina</taxon>
        <taxon>Orbiliomycetes</taxon>
        <taxon>Orbiliales</taxon>
        <taxon>Orbiliaceae</taxon>
        <taxon>Dactylellina</taxon>
    </lineage>
</organism>
<dbReference type="Proteomes" id="UP000015100">
    <property type="component" value="Unassembled WGS sequence"/>
</dbReference>
<evidence type="ECO:0000313" key="2">
    <source>
        <dbReference type="EMBL" id="EPS42928.1"/>
    </source>
</evidence>
<feature type="region of interest" description="Disordered" evidence="1">
    <location>
        <begin position="1"/>
        <end position="69"/>
    </location>
</feature>
<dbReference type="AlphaFoldDB" id="S8BTZ2"/>
<reference evidence="2 3" key="1">
    <citation type="journal article" date="2013" name="PLoS Genet.">
        <title>Genomic mechanisms accounting for the adaptation to parasitism in nematode-trapping fungi.</title>
        <authorList>
            <person name="Meerupati T."/>
            <person name="Andersson K.M."/>
            <person name="Friman E."/>
            <person name="Kumar D."/>
            <person name="Tunlid A."/>
            <person name="Ahren D."/>
        </authorList>
    </citation>
    <scope>NUCLEOTIDE SEQUENCE [LARGE SCALE GENOMIC DNA]</scope>
    <source>
        <strain evidence="2 3">CBS 200.50</strain>
    </source>
</reference>
<sequence>MPNKHYLSESDTSHAFPQKRHTSAPSRYTPIQAPQTPLYSPITQAPSPISPSRDDDMMMLDKPEHGPASPVDVYESALLTPQETKRSTESPPAMFQSPVQSRPASLDGRLAELAQKFLNTDMDLDMMEDESDDDLGSEADLSTPKALMTKYFNQTDLNPDVIVLKATIEMLRKRRQQCLTDIGSLSRMKETALARPDRFAARVVAASRGAQKTSVHQGKHHWKLEENGWETPGPLEIPRVPEFEWAKYGVPYIYKNPDSVVQTPTIQPVHCAYPSASVQEMINPNSTRMTTRAVNSARSAANTKPVAQQGFNIRTGLDMVTRQKKNNLMSYSNPFMNEFNPTARQGRLLSVGEEAIEFLKTFINEDAIQRAERAVPAKLQGARSSRSDREIIGQALDDTTDVNTPISSGIRSKGTRYASMPAKLGGNTMQQRSGREFSEMETPSTTSAPKRYFLPRRYPASAFSSRTALQKDSQASIRKSPQPRDPSAPRPHL</sequence>